<dbReference type="AlphaFoldDB" id="A0A5E4VQT4"/>
<dbReference type="Proteomes" id="UP000367825">
    <property type="component" value="Unassembled WGS sequence"/>
</dbReference>
<dbReference type="InterPro" id="IPR032325">
    <property type="entry name" value="DUF4852"/>
</dbReference>
<feature type="region of interest" description="Disordered" evidence="1">
    <location>
        <begin position="33"/>
        <end position="56"/>
    </location>
</feature>
<dbReference type="EMBL" id="CABPSC010000010">
    <property type="protein sequence ID" value="VVE14708.1"/>
    <property type="molecule type" value="Genomic_DNA"/>
</dbReference>
<keyword evidence="2" id="KW-0732">Signal</keyword>
<dbReference type="RefSeq" id="WP_174966391.1">
    <property type="nucleotide sequence ID" value="NZ_CABPSC010000010.1"/>
</dbReference>
<accession>A0A5E4VQT4</accession>
<feature type="chain" id="PRO_5022671034" description="DUF4852 domain-containing protein" evidence="2">
    <location>
        <begin position="23"/>
        <end position="262"/>
    </location>
</feature>
<feature type="signal peptide" evidence="2">
    <location>
        <begin position="1"/>
        <end position="22"/>
    </location>
</feature>
<evidence type="ECO:0000313" key="3">
    <source>
        <dbReference type="EMBL" id="VVE14708.1"/>
    </source>
</evidence>
<evidence type="ECO:0000256" key="2">
    <source>
        <dbReference type="SAM" id="SignalP"/>
    </source>
</evidence>
<name>A0A5E4VQT4_9BURK</name>
<organism evidence="3 4">
    <name type="scientific">Pandoraea nosoerga</name>
    <dbReference type="NCBI Taxonomy" id="2508296"/>
    <lineage>
        <taxon>Bacteria</taxon>
        <taxon>Pseudomonadati</taxon>
        <taxon>Pseudomonadota</taxon>
        <taxon>Betaproteobacteria</taxon>
        <taxon>Burkholderiales</taxon>
        <taxon>Burkholderiaceae</taxon>
        <taxon>Pandoraea</taxon>
    </lineage>
</organism>
<keyword evidence="4" id="KW-1185">Reference proteome</keyword>
<dbReference type="Pfam" id="PF16144">
    <property type="entry name" value="DUF4852"/>
    <property type="match status" value="1"/>
</dbReference>
<reference evidence="3 4" key="1">
    <citation type="submission" date="2019-08" db="EMBL/GenBank/DDBJ databases">
        <authorList>
            <person name="Peeters C."/>
        </authorList>
    </citation>
    <scope>NUCLEOTIDE SEQUENCE [LARGE SCALE GENOMIC DNA]</scope>
    <source>
        <strain evidence="3 4">LMG 31109</strain>
    </source>
</reference>
<evidence type="ECO:0000313" key="4">
    <source>
        <dbReference type="Proteomes" id="UP000367825"/>
    </source>
</evidence>
<evidence type="ECO:0000256" key="1">
    <source>
        <dbReference type="SAM" id="MobiDB-lite"/>
    </source>
</evidence>
<protein>
    <recommendedName>
        <fullName evidence="5">DUF4852 domain-containing protein</fullName>
    </recommendedName>
</protein>
<gene>
    <name evidence="3" type="ORF">PNO31109_02813</name>
</gene>
<evidence type="ECO:0008006" key="5">
    <source>
        <dbReference type="Google" id="ProtNLM"/>
    </source>
</evidence>
<sequence>MHTHTLALQRTFKHLVLTAAFAAASVGLSACGDKAPQGKPAADTAPATPNLADATSPRAVAQAQQQAAQAALPKGDPATPASSYVEYNSGNQLMFAYLALADMPVDYDQIANRMSRDYAGANDEFRKRDLLAALKPRIDQAVAQAKAQRYFRITVSNPVQKYDFEKKSFPLDSSLWESGSFRYFYDNGEYRLSFSNGDGFRYLAVANEDAARNIESMRARGAAPTLVVYGYTQSADMSNKAVKAQIVKVALVDRQGNVLAEQ</sequence>
<proteinExistence type="predicted"/>